<evidence type="ECO:0000313" key="2">
    <source>
        <dbReference type="Proteomes" id="UP000239239"/>
    </source>
</evidence>
<dbReference type="GO" id="GO:0006171">
    <property type="term" value="P:cAMP biosynthetic process"/>
    <property type="evidence" value="ECO:0007669"/>
    <property type="project" value="TreeGrafter"/>
</dbReference>
<dbReference type="Pfam" id="PF00672">
    <property type="entry name" value="HAMP"/>
    <property type="match status" value="1"/>
</dbReference>
<dbReference type="RefSeq" id="WP_027227712.1">
    <property type="nucleotide sequence ID" value="NZ_CP017601.1"/>
</dbReference>
<dbReference type="InterPro" id="IPR029787">
    <property type="entry name" value="Nucleotide_cyclase"/>
</dbReference>
<sequence length="483" mass="54727">MKFRTKLFLGLLLIVIITNGIFLFLSYQYGKETVYKEVGSSALSIAAATAVLMNPEDIQKFNLDTSANSPLYKDLEKKLLEVRNANRRKDVYVNFIYSLFPDSNNPKVLRFAVDPEENIIDKTELGTVMKLKTESGQTINVNYESPVVLPEFVEDIWGKWLTALYPIKDAQGKYLGNIRVDVDAGSVNQRFHFLLYSGIAVFISTFLFAMFLGWLLFQWFNKPLLKITTALKNIAQGDLEQHLDIRTKDEFAEVGRVINEMTEGLRQRNMLQVSLTRFISHALAEKIVKSGELPQVFSERRKVTIMVCDIRDFTTISERIKPELVVDFLNHFFEKMIEAITSQHGILDKYLGDGFLAIFGSPDDDAYQEDHAIHASLKMREAMKSLNADWAKILGTEIQIGIGINTGSAIVGNIGTDIHMEYTAIGDTVNLASRIESATKKLNTDILISEYTYIATDHTMFQFIELGEISIKGRVHKVKVYTL</sequence>
<accession>A0A2S6F276</accession>
<organism evidence="1 2">
    <name type="scientific">Legionella pneumophila</name>
    <dbReference type="NCBI Taxonomy" id="446"/>
    <lineage>
        <taxon>Bacteria</taxon>
        <taxon>Pseudomonadati</taxon>
        <taxon>Pseudomonadota</taxon>
        <taxon>Gammaproteobacteria</taxon>
        <taxon>Legionellales</taxon>
        <taxon>Legionellaceae</taxon>
        <taxon>Legionella</taxon>
    </lineage>
</organism>
<dbReference type="InterPro" id="IPR003660">
    <property type="entry name" value="HAMP_dom"/>
</dbReference>
<dbReference type="SMART" id="SM00304">
    <property type="entry name" value="HAMP"/>
    <property type="match status" value="1"/>
</dbReference>
<dbReference type="InterPro" id="IPR050697">
    <property type="entry name" value="Adenylyl/Guanylyl_Cyclase_3/4"/>
</dbReference>
<dbReference type="PANTHER" id="PTHR43081">
    <property type="entry name" value="ADENYLATE CYCLASE, TERMINAL-DIFFERENTIATION SPECIFIC-RELATED"/>
    <property type="match status" value="1"/>
</dbReference>
<dbReference type="AlphaFoldDB" id="A0A2S6F276"/>
<dbReference type="GO" id="GO:0016020">
    <property type="term" value="C:membrane"/>
    <property type="evidence" value="ECO:0007669"/>
    <property type="project" value="InterPro"/>
</dbReference>
<protein>
    <submittedName>
        <fullName evidence="1">Adenylate/guanylate cyclase domain-containing protein</fullName>
    </submittedName>
</protein>
<dbReference type="SMART" id="SM00044">
    <property type="entry name" value="CYCc"/>
    <property type="match status" value="1"/>
</dbReference>
<name>A0A2S6F276_LEGPN</name>
<dbReference type="PANTHER" id="PTHR43081:SF1">
    <property type="entry name" value="ADENYLATE CYCLASE, TERMINAL-DIFFERENTIATION SPECIFIC"/>
    <property type="match status" value="1"/>
</dbReference>
<dbReference type="SUPFAM" id="SSF158472">
    <property type="entry name" value="HAMP domain-like"/>
    <property type="match status" value="1"/>
</dbReference>
<comment type="caution">
    <text evidence="1">The sequence shown here is derived from an EMBL/GenBank/DDBJ whole genome shotgun (WGS) entry which is preliminary data.</text>
</comment>
<dbReference type="Gene3D" id="6.10.340.10">
    <property type="match status" value="1"/>
</dbReference>
<dbReference type="EMBL" id="PQWY01000010">
    <property type="protein sequence ID" value="PPK31544.1"/>
    <property type="molecule type" value="Genomic_DNA"/>
</dbReference>
<dbReference type="CDD" id="cd06225">
    <property type="entry name" value="HAMP"/>
    <property type="match status" value="1"/>
</dbReference>
<dbReference type="Pfam" id="PF00211">
    <property type="entry name" value="Guanylate_cyc"/>
    <property type="match status" value="1"/>
</dbReference>
<dbReference type="OrthoDB" id="9806704at2"/>
<dbReference type="SUPFAM" id="SSF55073">
    <property type="entry name" value="Nucleotide cyclase"/>
    <property type="match status" value="1"/>
</dbReference>
<dbReference type="PROSITE" id="PS50885">
    <property type="entry name" value="HAMP"/>
    <property type="match status" value="1"/>
</dbReference>
<dbReference type="PROSITE" id="PS50125">
    <property type="entry name" value="GUANYLATE_CYCLASE_2"/>
    <property type="match status" value="1"/>
</dbReference>
<dbReference type="GO" id="GO:0035556">
    <property type="term" value="P:intracellular signal transduction"/>
    <property type="evidence" value="ECO:0007669"/>
    <property type="project" value="InterPro"/>
</dbReference>
<dbReference type="InterPro" id="IPR001054">
    <property type="entry name" value="A/G_cyclase"/>
</dbReference>
<dbReference type="Gene3D" id="3.30.70.1230">
    <property type="entry name" value="Nucleotide cyclase"/>
    <property type="match status" value="1"/>
</dbReference>
<gene>
    <name evidence="1" type="ORF">C3928_05800</name>
</gene>
<reference evidence="1 2" key="1">
    <citation type="submission" date="2018-02" db="EMBL/GenBank/DDBJ databases">
        <title>Draft genome sequences of four Legionella pneumophila clinical strains isolated in Ontario.</title>
        <authorList>
            <person name="Fortuna A."/>
            <person name="Ramnarine R."/>
            <person name="Li A."/>
            <person name="Frantz C."/>
            <person name="Mallo G."/>
        </authorList>
    </citation>
    <scope>NUCLEOTIDE SEQUENCE [LARGE SCALE GENOMIC DNA]</scope>
    <source>
        <strain evidence="1 2">LG61</strain>
    </source>
</reference>
<dbReference type="GO" id="GO:0004016">
    <property type="term" value="F:adenylate cyclase activity"/>
    <property type="evidence" value="ECO:0007669"/>
    <property type="project" value="UniProtKB-ARBA"/>
</dbReference>
<dbReference type="CDD" id="cd07302">
    <property type="entry name" value="CHD"/>
    <property type="match status" value="1"/>
</dbReference>
<dbReference type="Proteomes" id="UP000239239">
    <property type="component" value="Unassembled WGS sequence"/>
</dbReference>
<proteinExistence type="predicted"/>
<evidence type="ECO:0000313" key="1">
    <source>
        <dbReference type="EMBL" id="PPK31544.1"/>
    </source>
</evidence>